<sequence>MTGLPESMPTPVTAASSIGPMSSRVTAIVVARASAPDLSRTMRAIAAQDRDVERTVIVLASRDASLRSVARESEPDLIVAIGEQTSFGEAVDAAVGELGDRDAAALQGWLWLFEAGDAPDHDALGLLRGAIERNPSLAITGPKLLRAGDETVIAELGQTTDRQGETVHLHRGELDQGQFDDESDVLAVGRSGMLVRASNWLDLKGFDPGLPVVDDALDFSVRTWLADGRVTVTPQARLSLPDRPDPPLHAVRTARLHRLVASVGAAEAAVRRALLIPAALVGIVWNLVRKRPGRIWADLAAAFAVAFGRTGVSDSRRRFAATSTQPPRVVERLQLSRETLRQEREIARDERRIAGRDERDRYALVGSGGAWVLLAAAVASVALMLPMLGRDALAGGGLLPLSGSFVELWSNVGYGVRDIASGAFGVADPFALLLALLGTLTFWHPSTSVVVLWVLAMPLAALTAWYLAARLTLRPWLRAFAALAWAVSPTLLAALADGRIQTVIVHVLLPLLVFCALRGTRTWSGVAQAALVAAAILACAPSLWPVMLLLWLVALLAGGRRWYRQLFLIVPALALFAPLAVAQWNRGRPLAVFADPGLPLATDPLTGAALALGLPDTSLGGWTSILAGQEPGLDPALLLAGALLPLAMLAALGLVLPAWRVAAWSVFFAIAGLALAAVSGSVSLATVGPDSVALSTGPAQTLVMLGMLGAATAGLSVASRVTVAWSLVALAGIAALSGPAAVSHLNGTARVEDGAGYALPAIVEAQAQTDETIATLIITPLADGSMRVRLDRGDGETLDEQSTLRMTAPEFSDVDRRLAELAVEFLSSSTSTPTGELHALGIAFVLVEAPEPGAGPIATRITSSLDGNASFQAAGETHSGTVWRIVSATVAPADHDVADPLAVSNVDTWAGRGILVALALILAATVMLALPTGAPPTREQVEVEAAAARRRRFTIDPPEPRRARRFGSTNVEDEPAPGYDHGPDRDDEEDRNGIV</sequence>
<evidence type="ECO:0000256" key="1">
    <source>
        <dbReference type="SAM" id="MobiDB-lite"/>
    </source>
</evidence>
<feature type="transmembrane region" description="Helical" evidence="2">
    <location>
        <begin position="362"/>
        <end position="386"/>
    </location>
</feature>
<dbReference type="InterPro" id="IPR050834">
    <property type="entry name" value="Glycosyltransf_2"/>
</dbReference>
<feature type="transmembrane region" description="Helical" evidence="2">
    <location>
        <begin position="699"/>
        <end position="717"/>
    </location>
</feature>
<feature type="transmembrane region" description="Helical" evidence="2">
    <location>
        <begin position="723"/>
        <end position="742"/>
    </location>
</feature>
<reference evidence="3 4" key="1">
    <citation type="submission" date="2019-09" db="EMBL/GenBank/DDBJ databases">
        <title>Phylogeny of genus Pseudoclavibacter and closely related genus.</title>
        <authorList>
            <person name="Li Y."/>
        </authorList>
    </citation>
    <scope>NUCLEOTIDE SEQUENCE [LARGE SCALE GENOMIC DNA]</scope>
    <source>
        <strain evidence="3 4">EGI 60007</strain>
    </source>
</reference>
<feature type="transmembrane region" description="Helical" evidence="2">
    <location>
        <begin position="500"/>
        <end position="517"/>
    </location>
</feature>
<dbReference type="InterPro" id="IPR029044">
    <property type="entry name" value="Nucleotide-diphossugar_trans"/>
</dbReference>
<comment type="caution">
    <text evidence="3">The sequence shown here is derived from an EMBL/GenBank/DDBJ whole genome shotgun (WGS) entry which is preliminary data.</text>
</comment>
<dbReference type="AlphaFoldDB" id="A0A6H9WJU9"/>
<organism evidence="3 4">
    <name type="scientific">Pseudoclavibacter endophyticus</name>
    <dbReference type="NCBI Taxonomy" id="1778590"/>
    <lineage>
        <taxon>Bacteria</taxon>
        <taxon>Bacillati</taxon>
        <taxon>Actinomycetota</taxon>
        <taxon>Actinomycetes</taxon>
        <taxon>Micrococcales</taxon>
        <taxon>Microbacteriaceae</taxon>
        <taxon>Pseudoclavibacter</taxon>
    </lineage>
</organism>
<keyword evidence="2" id="KW-0472">Membrane</keyword>
<feature type="transmembrane region" description="Helical" evidence="2">
    <location>
        <begin position="422"/>
        <end position="444"/>
    </location>
</feature>
<accession>A0A6H9WJU9</accession>
<feature type="transmembrane region" description="Helical" evidence="2">
    <location>
        <begin position="476"/>
        <end position="494"/>
    </location>
</feature>
<keyword evidence="2" id="KW-0812">Transmembrane</keyword>
<evidence type="ECO:0000256" key="2">
    <source>
        <dbReference type="SAM" id="Phobius"/>
    </source>
</evidence>
<feature type="transmembrane region" description="Helical" evidence="2">
    <location>
        <begin position="662"/>
        <end position="687"/>
    </location>
</feature>
<proteinExistence type="predicted"/>
<dbReference type="PANTHER" id="PTHR43685">
    <property type="entry name" value="GLYCOSYLTRANSFERASE"/>
    <property type="match status" value="1"/>
</dbReference>
<keyword evidence="4" id="KW-1185">Reference proteome</keyword>
<keyword evidence="3" id="KW-0808">Transferase</keyword>
<feature type="transmembrane region" description="Helical" evidence="2">
    <location>
        <begin position="392"/>
        <end position="410"/>
    </location>
</feature>
<evidence type="ECO:0000313" key="4">
    <source>
        <dbReference type="Proteomes" id="UP000431744"/>
    </source>
</evidence>
<evidence type="ECO:0000313" key="3">
    <source>
        <dbReference type="EMBL" id="KAB1649126.1"/>
    </source>
</evidence>
<name>A0A6H9WJU9_9MICO</name>
<feature type="region of interest" description="Disordered" evidence="1">
    <location>
        <begin position="951"/>
        <end position="995"/>
    </location>
</feature>
<feature type="transmembrane region" description="Helical" evidence="2">
    <location>
        <begin position="529"/>
        <end position="556"/>
    </location>
</feature>
<dbReference type="Pfam" id="PF13641">
    <property type="entry name" value="Glyco_tranf_2_3"/>
    <property type="match status" value="1"/>
</dbReference>
<dbReference type="EMBL" id="WBJY01000001">
    <property type="protein sequence ID" value="KAB1649126.1"/>
    <property type="molecule type" value="Genomic_DNA"/>
</dbReference>
<dbReference type="PANTHER" id="PTHR43685:SF3">
    <property type="entry name" value="SLR2126 PROTEIN"/>
    <property type="match status" value="1"/>
</dbReference>
<feature type="transmembrane region" description="Helical" evidence="2">
    <location>
        <begin position="909"/>
        <end position="930"/>
    </location>
</feature>
<keyword evidence="2" id="KW-1133">Transmembrane helix</keyword>
<dbReference type="GO" id="GO:0016740">
    <property type="term" value="F:transferase activity"/>
    <property type="evidence" value="ECO:0007669"/>
    <property type="project" value="UniProtKB-KW"/>
</dbReference>
<feature type="transmembrane region" description="Helical" evidence="2">
    <location>
        <begin position="636"/>
        <end position="656"/>
    </location>
</feature>
<dbReference type="OrthoDB" id="3734530at2"/>
<dbReference type="Gene3D" id="3.90.550.10">
    <property type="entry name" value="Spore Coat Polysaccharide Biosynthesis Protein SpsA, Chain A"/>
    <property type="match status" value="1"/>
</dbReference>
<dbReference type="SUPFAM" id="SSF53448">
    <property type="entry name" value="Nucleotide-diphospho-sugar transferases"/>
    <property type="match status" value="1"/>
</dbReference>
<dbReference type="Proteomes" id="UP000431744">
    <property type="component" value="Unassembled WGS sequence"/>
</dbReference>
<feature type="transmembrane region" description="Helical" evidence="2">
    <location>
        <begin position="450"/>
        <end position="469"/>
    </location>
</feature>
<protein>
    <submittedName>
        <fullName evidence="3">Glycosyltransferase</fullName>
    </submittedName>
</protein>
<feature type="transmembrane region" description="Helical" evidence="2">
    <location>
        <begin position="562"/>
        <end position="581"/>
    </location>
</feature>
<gene>
    <name evidence="3" type="ORF">F8O04_02255</name>
</gene>
<feature type="transmembrane region" description="Helical" evidence="2">
    <location>
        <begin position="269"/>
        <end position="288"/>
    </location>
</feature>
<feature type="compositionally biased region" description="Acidic residues" evidence="1">
    <location>
        <begin position="985"/>
        <end position="995"/>
    </location>
</feature>